<evidence type="ECO:0008006" key="4">
    <source>
        <dbReference type="Google" id="ProtNLM"/>
    </source>
</evidence>
<sequence>MMGAICSLRTDLPTDGYRIYQIVREEEGSGQFSAIADRSVSHTAEVRSSCSLPVFVGSGVTTSNVHQFADADALIVGSDFKKDGKWQNELEPQRVQQFMDRVRNHKWH</sequence>
<comment type="similarity">
    <text evidence="1">Belongs to the BtpA family.</text>
</comment>
<keyword evidence="3" id="KW-1185">Reference proteome</keyword>
<dbReference type="InterPro" id="IPR011060">
    <property type="entry name" value="RibuloseP-bd_barrel"/>
</dbReference>
<dbReference type="EMBL" id="KN562253">
    <property type="protein sequence ID" value="KHJ85892.1"/>
    <property type="molecule type" value="Genomic_DNA"/>
</dbReference>
<dbReference type="InterPro" id="IPR005137">
    <property type="entry name" value="BtpA"/>
</dbReference>
<accession>A0A0B1SQT6</accession>
<dbReference type="OrthoDB" id="10045006at2759"/>
<proteinExistence type="inferred from homology"/>
<protein>
    <recommendedName>
        <fullName evidence="4">Phosphoribosylanthranilate isomerase</fullName>
    </recommendedName>
</protein>
<dbReference type="Gene3D" id="3.20.20.70">
    <property type="entry name" value="Aldolase class I"/>
    <property type="match status" value="1"/>
</dbReference>
<dbReference type="Proteomes" id="UP000053660">
    <property type="component" value="Unassembled WGS sequence"/>
</dbReference>
<dbReference type="PANTHER" id="PTHR21381">
    <property type="entry name" value="ZGC:162297"/>
    <property type="match status" value="1"/>
</dbReference>
<gene>
    <name evidence="2" type="ORF">OESDEN_14370</name>
</gene>
<name>A0A0B1SQT6_OESDE</name>
<dbReference type="Pfam" id="PF03437">
    <property type="entry name" value="BtpA"/>
    <property type="match status" value="1"/>
</dbReference>
<reference evidence="2 3" key="1">
    <citation type="submission" date="2014-03" db="EMBL/GenBank/DDBJ databases">
        <title>Draft genome of the hookworm Oesophagostomum dentatum.</title>
        <authorList>
            <person name="Mitreva M."/>
        </authorList>
    </citation>
    <scope>NUCLEOTIDE SEQUENCE [LARGE SCALE GENOMIC DNA]</scope>
    <source>
        <strain evidence="2 3">OD-Hann</strain>
    </source>
</reference>
<dbReference type="AlphaFoldDB" id="A0A0B1SQT6"/>
<dbReference type="SUPFAM" id="SSF51366">
    <property type="entry name" value="Ribulose-phoshate binding barrel"/>
    <property type="match status" value="1"/>
</dbReference>
<dbReference type="InterPro" id="IPR013785">
    <property type="entry name" value="Aldolase_TIM"/>
</dbReference>
<evidence type="ECO:0000313" key="3">
    <source>
        <dbReference type="Proteomes" id="UP000053660"/>
    </source>
</evidence>
<dbReference type="PANTHER" id="PTHR21381:SF3">
    <property type="entry name" value="SGC REGION PROTEIN SGCQ-RELATED"/>
    <property type="match status" value="1"/>
</dbReference>
<organism evidence="2 3">
    <name type="scientific">Oesophagostomum dentatum</name>
    <name type="common">Nodular worm</name>
    <dbReference type="NCBI Taxonomy" id="61180"/>
    <lineage>
        <taxon>Eukaryota</taxon>
        <taxon>Metazoa</taxon>
        <taxon>Ecdysozoa</taxon>
        <taxon>Nematoda</taxon>
        <taxon>Chromadorea</taxon>
        <taxon>Rhabditida</taxon>
        <taxon>Rhabditina</taxon>
        <taxon>Rhabditomorpha</taxon>
        <taxon>Strongyloidea</taxon>
        <taxon>Strongylidae</taxon>
        <taxon>Oesophagostomum</taxon>
    </lineage>
</organism>
<evidence type="ECO:0000256" key="1">
    <source>
        <dbReference type="ARBA" id="ARBA00006007"/>
    </source>
</evidence>
<evidence type="ECO:0000313" key="2">
    <source>
        <dbReference type="EMBL" id="KHJ85892.1"/>
    </source>
</evidence>